<dbReference type="EMBL" id="JBHSQI010000001">
    <property type="protein sequence ID" value="MFC6152194.1"/>
    <property type="molecule type" value="Genomic_DNA"/>
</dbReference>
<dbReference type="RefSeq" id="WP_378528411.1">
    <property type="nucleotide sequence ID" value="NZ_JBHSQI010000001.1"/>
</dbReference>
<dbReference type="SUPFAM" id="SSF53850">
    <property type="entry name" value="Periplasmic binding protein-like II"/>
    <property type="match status" value="1"/>
</dbReference>
<evidence type="ECO:0000256" key="2">
    <source>
        <dbReference type="ARBA" id="ARBA00008973"/>
    </source>
</evidence>
<protein>
    <submittedName>
        <fullName evidence="7">MetQ/NlpA family ABC transporter substrate-binding protein</fullName>
    </submittedName>
</protein>
<gene>
    <name evidence="7" type="ORF">ACFPWU_00735</name>
</gene>
<reference evidence="8" key="1">
    <citation type="journal article" date="2019" name="Int. J. Syst. Evol. Microbiol.">
        <title>The Global Catalogue of Microorganisms (GCM) 10K type strain sequencing project: providing services to taxonomists for standard genome sequencing and annotation.</title>
        <authorList>
            <consortium name="The Broad Institute Genomics Platform"/>
            <consortium name="The Broad Institute Genome Sequencing Center for Infectious Disease"/>
            <person name="Wu L."/>
            <person name="Ma J."/>
        </authorList>
    </citation>
    <scope>NUCLEOTIDE SEQUENCE [LARGE SCALE GENOMIC DNA]</scope>
    <source>
        <strain evidence="8">DFY28</strain>
    </source>
</reference>
<dbReference type="PANTHER" id="PTHR30429">
    <property type="entry name" value="D-METHIONINE-BINDING LIPOPROTEIN METQ"/>
    <property type="match status" value="1"/>
</dbReference>
<dbReference type="InterPro" id="IPR004872">
    <property type="entry name" value="Lipoprotein_NlpA"/>
</dbReference>
<keyword evidence="3" id="KW-0732">Signal</keyword>
<comment type="caution">
    <text evidence="7">The sequence shown here is derived from an EMBL/GenBank/DDBJ whole genome shotgun (WGS) entry which is preliminary data.</text>
</comment>
<organism evidence="7 8">
    <name type="scientific">Nocardioides yefusunii</name>
    <dbReference type="NCBI Taxonomy" id="2500546"/>
    <lineage>
        <taxon>Bacteria</taxon>
        <taxon>Bacillati</taxon>
        <taxon>Actinomycetota</taxon>
        <taxon>Actinomycetes</taxon>
        <taxon>Propionibacteriales</taxon>
        <taxon>Nocardioidaceae</taxon>
        <taxon>Nocardioides</taxon>
    </lineage>
</organism>
<dbReference type="Proteomes" id="UP001596098">
    <property type="component" value="Unassembled WGS sequence"/>
</dbReference>
<keyword evidence="8" id="KW-1185">Reference proteome</keyword>
<evidence type="ECO:0000256" key="6">
    <source>
        <dbReference type="ARBA" id="ARBA00023288"/>
    </source>
</evidence>
<comment type="similarity">
    <text evidence="2">Belongs to the NlpA lipoprotein family.</text>
</comment>
<name>A0ABW1QRU4_9ACTN</name>
<evidence type="ECO:0000256" key="1">
    <source>
        <dbReference type="ARBA" id="ARBA00004635"/>
    </source>
</evidence>
<accession>A0ABW1QRU4</accession>
<evidence type="ECO:0000256" key="3">
    <source>
        <dbReference type="ARBA" id="ARBA00022729"/>
    </source>
</evidence>
<evidence type="ECO:0000256" key="4">
    <source>
        <dbReference type="ARBA" id="ARBA00023136"/>
    </source>
</evidence>
<dbReference type="Gene3D" id="3.40.190.10">
    <property type="entry name" value="Periplasmic binding protein-like II"/>
    <property type="match status" value="2"/>
</dbReference>
<evidence type="ECO:0000313" key="8">
    <source>
        <dbReference type="Proteomes" id="UP001596098"/>
    </source>
</evidence>
<evidence type="ECO:0000313" key="7">
    <source>
        <dbReference type="EMBL" id="MFC6152194.1"/>
    </source>
</evidence>
<feature type="non-terminal residue" evidence="7">
    <location>
        <position position="1"/>
    </location>
</feature>
<keyword evidence="5" id="KW-0564">Palmitate</keyword>
<evidence type="ECO:0000256" key="5">
    <source>
        <dbReference type="ARBA" id="ARBA00023139"/>
    </source>
</evidence>
<comment type="subcellular location">
    <subcellularLocation>
        <location evidence="1">Membrane</location>
        <topology evidence="1">Lipid-anchor</topology>
    </subcellularLocation>
</comment>
<keyword evidence="4" id="KW-0472">Membrane</keyword>
<dbReference type="PANTHER" id="PTHR30429:SF3">
    <property type="entry name" value="LIPOPROTEIN"/>
    <property type="match status" value="1"/>
</dbReference>
<proteinExistence type="inferred from homology"/>
<dbReference type="Pfam" id="PF03180">
    <property type="entry name" value="Lipoprotein_9"/>
    <property type="match status" value="1"/>
</dbReference>
<sequence length="288" mass="30834">IVGLAIFFTQKDDDETTNSSGEKVKVEKVKLGIVSAGEDYWDTLADAAKAEGIDLEIVNFADYPQPNPALSEGEIDINQFQHIVYLADHNVKAGDDLTVLGSTAIYPLALYSDKYDDVAAIKDGETVIVPDDESNQARALLVLQSAGLIKLNDGGSIYSTLADIDKGASKVEVKALQADLIPASLADVAAGFVNNDWVSKAGLKFEDAILKDDPTDPSALPYVNVFAVRGEDKDNATLKKLVEIYQTNKDVQAGVLKASSDTATLVQTPVEDLRTSLATVEADSKKQN</sequence>
<keyword evidence="6" id="KW-0449">Lipoprotein</keyword>